<proteinExistence type="predicted"/>
<dbReference type="OrthoDB" id="279535at2"/>
<sequence>MQRKFAYFLTIAALTLILSACGGKDTNSGSNAGASEETFSQEVVVKASNWEFDQAEYALPKDTPVKLTLENLKGAHGIEVVGQDISIRGNKSKVVTLPAGTYEIRCSIMCGQGHAQMIAKLVVS</sequence>
<accession>A0A3D9IX86</accession>
<gene>
    <name evidence="2" type="ORF">DFP98_11876</name>
</gene>
<protein>
    <submittedName>
        <fullName evidence="2">Cytochrome c oxidase subunit 2</fullName>
    </submittedName>
</protein>
<evidence type="ECO:0000256" key="1">
    <source>
        <dbReference type="SAM" id="SignalP"/>
    </source>
</evidence>
<comment type="caution">
    <text evidence="2">The sequence shown here is derived from an EMBL/GenBank/DDBJ whole genome shotgun (WGS) entry which is preliminary data.</text>
</comment>
<evidence type="ECO:0000313" key="3">
    <source>
        <dbReference type="Proteomes" id="UP000256977"/>
    </source>
</evidence>
<evidence type="ECO:0000313" key="2">
    <source>
        <dbReference type="EMBL" id="RED66453.1"/>
    </source>
</evidence>
<feature type="chain" id="PRO_5039231200" evidence="1">
    <location>
        <begin position="21"/>
        <end position="124"/>
    </location>
</feature>
<dbReference type="Gene3D" id="2.60.40.420">
    <property type="entry name" value="Cupredoxins - blue copper proteins"/>
    <property type="match status" value="1"/>
</dbReference>
<dbReference type="PROSITE" id="PS51257">
    <property type="entry name" value="PROKAR_LIPOPROTEIN"/>
    <property type="match status" value="1"/>
</dbReference>
<dbReference type="EMBL" id="QRDZ01000018">
    <property type="protein sequence ID" value="RED66453.1"/>
    <property type="molecule type" value="Genomic_DNA"/>
</dbReference>
<dbReference type="SUPFAM" id="SSF49503">
    <property type="entry name" value="Cupredoxins"/>
    <property type="match status" value="1"/>
</dbReference>
<dbReference type="InterPro" id="IPR008972">
    <property type="entry name" value="Cupredoxin"/>
</dbReference>
<dbReference type="Proteomes" id="UP000256977">
    <property type="component" value="Unassembled WGS sequence"/>
</dbReference>
<dbReference type="RefSeq" id="WP_116062686.1">
    <property type="nucleotide sequence ID" value="NZ_QRDZ01000018.1"/>
</dbReference>
<keyword evidence="1" id="KW-0732">Signal</keyword>
<organism evidence="2 3">
    <name type="scientific">Cohnella phaseoli</name>
    <dbReference type="NCBI Taxonomy" id="456490"/>
    <lineage>
        <taxon>Bacteria</taxon>
        <taxon>Bacillati</taxon>
        <taxon>Bacillota</taxon>
        <taxon>Bacilli</taxon>
        <taxon>Bacillales</taxon>
        <taxon>Paenibacillaceae</taxon>
        <taxon>Cohnella</taxon>
    </lineage>
</organism>
<feature type="signal peptide" evidence="1">
    <location>
        <begin position="1"/>
        <end position="20"/>
    </location>
</feature>
<dbReference type="AlphaFoldDB" id="A0A3D9IX86"/>
<reference evidence="2 3" key="1">
    <citation type="submission" date="2018-07" db="EMBL/GenBank/DDBJ databases">
        <title>Genomic Encyclopedia of Type Strains, Phase III (KMG-III): the genomes of soil and plant-associated and newly described type strains.</title>
        <authorList>
            <person name="Whitman W."/>
        </authorList>
    </citation>
    <scope>NUCLEOTIDE SEQUENCE [LARGE SCALE GENOMIC DNA]</scope>
    <source>
        <strain evidence="2 3">CECT 7287</strain>
    </source>
</reference>
<name>A0A3D9IX86_9BACL</name>
<keyword evidence="3" id="KW-1185">Reference proteome</keyword>